<protein>
    <submittedName>
        <fullName evidence="1">Uncharacterized protein</fullName>
    </submittedName>
</protein>
<dbReference type="Proteomes" id="UP001196097">
    <property type="component" value="Chromosome"/>
</dbReference>
<evidence type="ECO:0000313" key="2">
    <source>
        <dbReference type="Proteomes" id="UP001196097"/>
    </source>
</evidence>
<gene>
    <name evidence="1" type="ORF">HF292_009810</name>
</gene>
<organism evidence="1 2">
    <name type="scientific">Acidithiobacillus ferruginosus</name>
    <dbReference type="NCBI Taxonomy" id="3063951"/>
    <lineage>
        <taxon>Bacteria</taxon>
        <taxon>Pseudomonadati</taxon>
        <taxon>Pseudomonadota</taxon>
        <taxon>Acidithiobacillia</taxon>
        <taxon>Acidithiobacillales</taxon>
        <taxon>Acidithiobacillaceae</taxon>
        <taxon>Acidithiobacillus</taxon>
    </lineage>
</organism>
<accession>A0ACD5IE64</accession>
<name>A0ACD5IE64_9PROT</name>
<dbReference type="EMBL" id="CP130946">
    <property type="protein sequence ID" value="XRP72103.1"/>
    <property type="molecule type" value="Genomic_DNA"/>
</dbReference>
<evidence type="ECO:0000313" key="1">
    <source>
        <dbReference type="EMBL" id="XRP72103.1"/>
    </source>
</evidence>
<proteinExistence type="predicted"/>
<keyword evidence="2" id="KW-1185">Reference proteome</keyword>
<sequence>MSESHQMLVYAHGVEIGKIDSEEYAQLKRDVRKTPSIYLMQAANMVYSMMVIVGNVMIIIPIWVFWSAVAVMVADPASASQIVAAMHSRFSQGQPLFSMDDIQTMLMTLSVFAIIYGALLIAVRGRLPGFVNVFDDEISRRIKMRLKHPVYGNLVLVEASLGEAIKKLDGAGGGE</sequence>
<reference evidence="1 2" key="1">
    <citation type="journal article" date="2021" name="ISME J.">
        <title>Genomic evolution of the class Acidithiobacillia: deep-branching Proteobacteria living in extreme acidic conditions.</title>
        <authorList>
            <person name="Moya-Beltran A."/>
            <person name="Beard S."/>
            <person name="Rojas-Villalobos C."/>
            <person name="Issotta F."/>
            <person name="Gallardo Y."/>
            <person name="Ulloa R."/>
            <person name="Giaveno A."/>
            <person name="Degli Esposti M."/>
            <person name="Johnson D.B."/>
            <person name="Quatrini R."/>
        </authorList>
    </citation>
    <scope>NUCLEOTIDE SEQUENCE [LARGE SCALE GENOMIC DNA]</scope>
    <source>
        <strain evidence="1 2">CF3</strain>
    </source>
</reference>